<accession>A0A7C5HG31</accession>
<dbReference type="Pfam" id="PF01584">
    <property type="entry name" value="CheW"/>
    <property type="match status" value="1"/>
</dbReference>
<dbReference type="InterPro" id="IPR002545">
    <property type="entry name" value="CheW-lke_dom"/>
</dbReference>
<comment type="caution">
    <text evidence="2">The sequence shown here is derived from an EMBL/GenBank/DDBJ whole genome shotgun (WGS) entry which is preliminary data.</text>
</comment>
<evidence type="ECO:0000313" key="2">
    <source>
        <dbReference type="EMBL" id="HHE04991.1"/>
    </source>
</evidence>
<feature type="domain" description="CheW-like" evidence="1">
    <location>
        <begin position="1"/>
        <end position="124"/>
    </location>
</feature>
<dbReference type="EMBL" id="DRTB01000218">
    <property type="protein sequence ID" value="HHE04991.1"/>
    <property type="molecule type" value="Genomic_DNA"/>
</dbReference>
<gene>
    <name evidence="2" type="ORF">ENL19_02890</name>
</gene>
<dbReference type="GO" id="GO:0007165">
    <property type="term" value="P:signal transduction"/>
    <property type="evidence" value="ECO:0007669"/>
    <property type="project" value="InterPro"/>
</dbReference>
<sequence>LGENTFGISIDKVKELVKFKRLRRLSQMPKWLSGIVSYRKENYGYVRLWEILKTPSPEKEIILFLTGVDLVSFGIGNLAGIKDISVKGVSHSFLRLKYIEGIGNLNGNIVLIISPVNLIGSRKINTIKQLLKGRK</sequence>
<feature type="non-terminal residue" evidence="2">
    <location>
        <position position="1"/>
    </location>
</feature>
<dbReference type="AlphaFoldDB" id="A0A7C5HG31"/>
<dbReference type="SUPFAM" id="SSF50341">
    <property type="entry name" value="CheW-like"/>
    <property type="match status" value="1"/>
</dbReference>
<proteinExistence type="predicted"/>
<dbReference type="InterPro" id="IPR036061">
    <property type="entry name" value="CheW-like_dom_sf"/>
</dbReference>
<dbReference type="Gene3D" id="2.40.50.180">
    <property type="entry name" value="CheA-289, Domain 4"/>
    <property type="match status" value="1"/>
</dbReference>
<dbReference type="PROSITE" id="PS50851">
    <property type="entry name" value="CHEW"/>
    <property type="match status" value="1"/>
</dbReference>
<dbReference type="GO" id="GO:0006935">
    <property type="term" value="P:chemotaxis"/>
    <property type="evidence" value="ECO:0007669"/>
    <property type="project" value="InterPro"/>
</dbReference>
<organism evidence="2">
    <name type="scientific">candidate division WOR-3 bacterium</name>
    <dbReference type="NCBI Taxonomy" id="2052148"/>
    <lineage>
        <taxon>Bacteria</taxon>
        <taxon>Bacteria division WOR-3</taxon>
    </lineage>
</organism>
<protein>
    <submittedName>
        <fullName evidence="2">Chemotaxis protein CheW</fullName>
    </submittedName>
</protein>
<reference evidence="2" key="1">
    <citation type="journal article" date="2020" name="mSystems">
        <title>Genome- and Community-Level Interaction Insights into Carbon Utilization and Element Cycling Functions of Hydrothermarchaeota in Hydrothermal Sediment.</title>
        <authorList>
            <person name="Zhou Z."/>
            <person name="Liu Y."/>
            <person name="Xu W."/>
            <person name="Pan J."/>
            <person name="Luo Z.H."/>
            <person name="Li M."/>
        </authorList>
    </citation>
    <scope>NUCLEOTIDE SEQUENCE [LARGE SCALE GENOMIC DNA]</scope>
    <source>
        <strain evidence="2">HyVt-74</strain>
    </source>
</reference>
<dbReference type="SMART" id="SM00260">
    <property type="entry name" value="CheW"/>
    <property type="match status" value="1"/>
</dbReference>
<evidence type="ECO:0000259" key="1">
    <source>
        <dbReference type="PROSITE" id="PS50851"/>
    </source>
</evidence>
<dbReference type="Proteomes" id="UP000886110">
    <property type="component" value="Unassembled WGS sequence"/>
</dbReference>
<name>A0A7C5HG31_UNCW3</name>
<dbReference type="Gene3D" id="2.30.30.40">
    <property type="entry name" value="SH3 Domains"/>
    <property type="match status" value="1"/>
</dbReference>